<evidence type="ECO:0000256" key="7">
    <source>
        <dbReference type="ARBA" id="ARBA00023027"/>
    </source>
</evidence>
<evidence type="ECO:0000256" key="6">
    <source>
        <dbReference type="ARBA" id="ARBA00022842"/>
    </source>
</evidence>
<evidence type="ECO:0000313" key="12">
    <source>
        <dbReference type="EMBL" id="MBR8463848.1"/>
    </source>
</evidence>
<dbReference type="InterPro" id="IPR022310">
    <property type="entry name" value="NAD/GMP_synthase"/>
</dbReference>
<dbReference type="HAMAP" id="MF_00193">
    <property type="entry name" value="NadE_ammonia_dep"/>
    <property type="match status" value="1"/>
</dbReference>
<keyword evidence="5 8" id="KW-0067">ATP-binding</keyword>
<dbReference type="CDD" id="cd00553">
    <property type="entry name" value="NAD_synthase"/>
    <property type="match status" value="1"/>
</dbReference>
<feature type="binding site" evidence="8">
    <location>
        <position position="137"/>
    </location>
    <ligand>
        <name>Mg(2+)</name>
        <dbReference type="ChEBI" id="CHEBI:18420"/>
    </ligand>
</feature>
<keyword evidence="6 8" id="KW-0460">Magnesium</keyword>
<feature type="binding site" evidence="8">
    <location>
        <position position="161"/>
    </location>
    <ligand>
        <name>ATP</name>
        <dbReference type="ChEBI" id="CHEBI:30616"/>
    </ligand>
</feature>
<feature type="binding site" evidence="8">
    <location>
        <begin position="30"/>
        <end position="37"/>
    </location>
    <ligand>
        <name>ATP</name>
        <dbReference type="ChEBI" id="CHEBI:30616"/>
    </ligand>
</feature>
<comment type="pathway">
    <text evidence="8">Cofactor biosynthesis; NAD(+) biosynthesis; NAD(+) from deamido-NAD(+) (ammonia route): step 1/1.</text>
</comment>
<dbReference type="PANTHER" id="PTHR23090">
    <property type="entry name" value="NH 3 /GLUTAMINE-DEPENDENT NAD + SYNTHETASE"/>
    <property type="match status" value="1"/>
</dbReference>
<dbReference type="PANTHER" id="PTHR23090:SF9">
    <property type="entry name" value="GLUTAMINE-DEPENDENT NAD(+) SYNTHETASE"/>
    <property type="match status" value="1"/>
</dbReference>
<sequence>MKDYAKIQHVLVTFIKNYVLEAGVKNLVLGISGGLDSAVVATLCTQALPSHTYALIMPTNSSNPKNLNDAITLCEKLNIKFKIIDIQSILNSYEVVIGETLSNLRKGNLSARIRMSLLYDYSAANDALVVGTSNKSELMLGYGTIFGDLASAINPIGEIYKSEIFEFARYLGVDESIINKAPSADLWDGQSDEADIGYSYGVIDEILKFIDDDGNLVKKLDKNLDKKAVDKILNMVKSNKFKRTMPLIAKINNDIKDQK</sequence>
<evidence type="ECO:0000256" key="4">
    <source>
        <dbReference type="ARBA" id="ARBA00022741"/>
    </source>
</evidence>
<comment type="caution">
    <text evidence="8">Lacks conserved residue(s) required for the propagation of feature annotation.</text>
</comment>
<feature type="binding site" evidence="8">
    <location>
        <position position="36"/>
    </location>
    <ligand>
        <name>Mg(2+)</name>
        <dbReference type="ChEBI" id="CHEBI:18420"/>
    </ligand>
</feature>
<feature type="binding site" evidence="8">
    <location>
        <position position="132"/>
    </location>
    <ligand>
        <name>ATP</name>
        <dbReference type="ChEBI" id="CHEBI:30616"/>
    </ligand>
</feature>
<dbReference type="Gene3D" id="3.40.50.620">
    <property type="entry name" value="HUPs"/>
    <property type="match status" value="1"/>
</dbReference>
<evidence type="ECO:0000256" key="9">
    <source>
        <dbReference type="RuleBase" id="RU003811"/>
    </source>
</evidence>
<keyword evidence="13" id="KW-1185">Reference proteome</keyword>
<keyword evidence="7 8" id="KW-0520">NAD</keyword>
<dbReference type="SUPFAM" id="SSF52402">
    <property type="entry name" value="Adenine nucleotide alpha hydrolases-like"/>
    <property type="match status" value="1"/>
</dbReference>
<evidence type="ECO:0000256" key="10">
    <source>
        <dbReference type="RuleBase" id="RU003812"/>
    </source>
</evidence>
<comment type="subunit">
    <text evidence="8">Homodimer.</text>
</comment>
<protein>
    <recommendedName>
        <fullName evidence="8 10">NH(3)-dependent NAD(+) synthetase</fullName>
        <ecNumber evidence="8 10">6.3.1.5</ecNumber>
    </recommendedName>
</protein>
<gene>
    <name evidence="8" type="primary">nadE</name>
    <name evidence="12" type="ORF">KDD93_04560</name>
</gene>
<organism evidence="12 13">
    <name type="scientific">Campylobacter anatolicus</name>
    <dbReference type="NCBI Taxonomy" id="2829105"/>
    <lineage>
        <taxon>Bacteria</taxon>
        <taxon>Pseudomonadati</taxon>
        <taxon>Campylobacterota</taxon>
        <taxon>Epsilonproteobacteria</taxon>
        <taxon>Campylobacterales</taxon>
        <taxon>Campylobacteraceae</taxon>
        <taxon>Campylobacter</taxon>
    </lineage>
</organism>
<accession>A0ABS5HHW8</accession>
<dbReference type="GO" id="GO:0008795">
    <property type="term" value="F:NAD+ synthase activity"/>
    <property type="evidence" value="ECO:0007669"/>
    <property type="project" value="UniProtKB-EC"/>
</dbReference>
<feature type="domain" description="NAD/GMP synthase" evidence="11">
    <location>
        <begin position="10"/>
        <end position="246"/>
    </location>
</feature>
<dbReference type="InterPro" id="IPR014729">
    <property type="entry name" value="Rossmann-like_a/b/a_fold"/>
</dbReference>
<evidence type="ECO:0000256" key="2">
    <source>
        <dbReference type="ARBA" id="ARBA00022598"/>
    </source>
</evidence>
<evidence type="ECO:0000256" key="3">
    <source>
        <dbReference type="ARBA" id="ARBA00022723"/>
    </source>
</evidence>
<dbReference type="NCBIfam" id="TIGR00552">
    <property type="entry name" value="nadE"/>
    <property type="match status" value="1"/>
</dbReference>
<evidence type="ECO:0000259" key="11">
    <source>
        <dbReference type="Pfam" id="PF02540"/>
    </source>
</evidence>
<evidence type="ECO:0000256" key="5">
    <source>
        <dbReference type="ARBA" id="ARBA00022840"/>
    </source>
</evidence>
<comment type="catalytic activity">
    <reaction evidence="8 10">
        <text>deamido-NAD(+) + NH4(+) + ATP = AMP + diphosphate + NAD(+) + H(+)</text>
        <dbReference type="Rhea" id="RHEA:21188"/>
        <dbReference type="ChEBI" id="CHEBI:15378"/>
        <dbReference type="ChEBI" id="CHEBI:28938"/>
        <dbReference type="ChEBI" id="CHEBI:30616"/>
        <dbReference type="ChEBI" id="CHEBI:33019"/>
        <dbReference type="ChEBI" id="CHEBI:57540"/>
        <dbReference type="ChEBI" id="CHEBI:58437"/>
        <dbReference type="ChEBI" id="CHEBI:456215"/>
        <dbReference type="EC" id="6.3.1.5"/>
    </reaction>
</comment>
<dbReference type="InterPro" id="IPR003694">
    <property type="entry name" value="NAD_synthase"/>
</dbReference>
<dbReference type="EMBL" id="JAGSSW010000003">
    <property type="protein sequence ID" value="MBR8463848.1"/>
    <property type="molecule type" value="Genomic_DNA"/>
</dbReference>
<keyword evidence="2 8" id="KW-0436">Ligase</keyword>
<keyword evidence="3 8" id="KW-0479">Metal-binding</keyword>
<feature type="binding site" description="in other chain" evidence="8">
    <location>
        <position position="112"/>
    </location>
    <ligand>
        <name>deamido-NAD(+)</name>
        <dbReference type="ChEBI" id="CHEBI:58437"/>
        <note>ligand shared between two neighboring subunits</note>
    </ligand>
</feature>
<evidence type="ECO:0000256" key="8">
    <source>
        <dbReference type="HAMAP-Rule" id="MF_00193"/>
    </source>
</evidence>
<proteinExistence type="inferred from homology"/>
<dbReference type="EC" id="6.3.1.5" evidence="8 10"/>
<evidence type="ECO:0000313" key="13">
    <source>
        <dbReference type="Proteomes" id="UP000682951"/>
    </source>
</evidence>
<comment type="caution">
    <text evidence="12">The sequence shown here is derived from an EMBL/GenBank/DDBJ whole genome shotgun (WGS) entry which is preliminary data.</text>
</comment>
<dbReference type="Proteomes" id="UP000682951">
    <property type="component" value="Unassembled WGS sequence"/>
</dbReference>
<comment type="function">
    <text evidence="8">Catalyzes the ATP-dependent amidation of deamido-NAD to form NAD. Uses ammonia as a nitrogen source.</text>
</comment>
<dbReference type="Pfam" id="PF02540">
    <property type="entry name" value="NAD_synthase"/>
    <property type="match status" value="1"/>
</dbReference>
<name>A0ABS5HHW8_9BACT</name>
<dbReference type="InterPro" id="IPR022926">
    <property type="entry name" value="NH(3)-dep_NAD(+)_synth"/>
</dbReference>
<dbReference type="RefSeq" id="WP_212141887.1">
    <property type="nucleotide sequence ID" value="NZ_JAGSSW010000003.1"/>
</dbReference>
<comment type="similarity">
    <text evidence="1 8 9">Belongs to the NAD synthetase family.</text>
</comment>
<dbReference type="NCBIfam" id="NF010587">
    <property type="entry name" value="PRK13980.1"/>
    <property type="match status" value="1"/>
</dbReference>
<reference evidence="12 13" key="1">
    <citation type="submission" date="2021-04" db="EMBL/GenBank/DDBJ databases">
        <title>Molecular and phenotypic characterization and identification of bacterial isolates recovered from the Anatolian ground squirrels (Spermophilus xanthoprymnus) and which have the potential to form a new species in the Campylobacter genus.</title>
        <authorList>
            <person name="Aydin F."/>
            <person name="Abay S."/>
            <person name="Kayman T."/>
            <person name="Karakaya E."/>
            <person name="Mustak H.K."/>
            <person name="Mustak I.B."/>
            <person name="Bilgin N."/>
            <person name="Duzler A."/>
            <person name="Sahin O."/>
            <person name="Guran O."/>
            <person name="Saticioglu I.B."/>
        </authorList>
    </citation>
    <scope>NUCLEOTIDE SEQUENCE [LARGE SCALE GENOMIC DNA]</scope>
    <source>
        <strain evidence="13">faydin-G24</strain>
    </source>
</reference>
<evidence type="ECO:0000256" key="1">
    <source>
        <dbReference type="ARBA" id="ARBA00005859"/>
    </source>
</evidence>
<keyword evidence="4 8" id="KW-0547">Nucleotide-binding</keyword>
<feature type="binding site" evidence="8">
    <location>
        <position position="183"/>
    </location>
    <ligand>
        <name>ATP</name>
        <dbReference type="ChEBI" id="CHEBI:30616"/>
    </ligand>
</feature>